<evidence type="ECO:0000313" key="3">
    <source>
        <dbReference type="Proteomes" id="UP000198640"/>
    </source>
</evidence>
<reference evidence="2 3" key="1">
    <citation type="submission" date="2016-10" db="EMBL/GenBank/DDBJ databases">
        <authorList>
            <person name="de Groot N.N."/>
        </authorList>
    </citation>
    <scope>NUCLEOTIDE SEQUENCE [LARGE SCALE GENOMIC DNA]</scope>
    <source>
        <strain evidence="2 3">Nm1</strain>
    </source>
</reference>
<dbReference type="EMBL" id="FNOY01000005">
    <property type="protein sequence ID" value="SDX66271.1"/>
    <property type="molecule type" value="Genomic_DNA"/>
</dbReference>
<dbReference type="Proteomes" id="UP000198640">
    <property type="component" value="Unassembled WGS sequence"/>
</dbReference>
<feature type="compositionally biased region" description="Polar residues" evidence="1">
    <location>
        <begin position="1"/>
        <end position="10"/>
    </location>
</feature>
<sequence length="63" mass="7184">MAALSNTPGYHQQAGAQVHPGYVRKDGAGSWRREGVRLRTIDRELKDKTRCHAYFDPELVMLE</sequence>
<organism evidence="2 3">
    <name type="scientific">Nitrosomonas halophila</name>
    <dbReference type="NCBI Taxonomy" id="44576"/>
    <lineage>
        <taxon>Bacteria</taxon>
        <taxon>Pseudomonadati</taxon>
        <taxon>Pseudomonadota</taxon>
        <taxon>Betaproteobacteria</taxon>
        <taxon>Nitrosomonadales</taxon>
        <taxon>Nitrosomonadaceae</taxon>
        <taxon>Nitrosomonas</taxon>
    </lineage>
</organism>
<evidence type="ECO:0000313" key="2">
    <source>
        <dbReference type="EMBL" id="SDX66271.1"/>
    </source>
</evidence>
<keyword evidence="3" id="KW-1185">Reference proteome</keyword>
<gene>
    <name evidence="2" type="ORF">SAMN05421881_100545</name>
</gene>
<accession>A0A1H3DIQ6</accession>
<protein>
    <submittedName>
        <fullName evidence="2">Uncharacterized protein</fullName>
    </submittedName>
</protein>
<proteinExistence type="predicted"/>
<feature type="region of interest" description="Disordered" evidence="1">
    <location>
        <begin position="1"/>
        <end position="24"/>
    </location>
</feature>
<dbReference type="RefSeq" id="WP_090411687.1">
    <property type="nucleotide sequence ID" value="NZ_FNOY01000005.1"/>
</dbReference>
<evidence type="ECO:0000256" key="1">
    <source>
        <dbReference type="SAM" id="MobiDB-lite"/>
    </source>
</evidence>
<name>A0A1H3DIQ6_9PROT</name>
<dbReference type="AlphaFoldDB" id="A0A1H3DIQ6"/>
<dbReference type="STRING" id="44576.SAMN05421881_100545"/>